<dbReference type="PROSITE" id="PS00070">
    <property type="entry name" value="ALDEHYDE_DEHYDR_CYS"/>
    <property type="match status" value="1"/>
</dbReference>
<dbReference type="InterPro" id="IPR016163">
    <property type="entry name" value="Ald_DH_C"/>
</dbReference>
<dbReference type="Gene3D" id="3.40.605.10">
    <property type="entry name" value="Aldehyde Dehydrogenase, Chain A, domain 1"/>
    <property type="match status" value="1"/>
</dbReference>
<evidence type="ECO:0000256" key="7">
    <source>
        <dbReference type="RuleBase" id="RU366016"/>
    </source>
</evidence>
<dbReference type="UniPathway" id="UPA00261">
    <property type="reaction ID" value="UER00374"/>
</dbReference>
<keyword evidence="11" id="KW-1185">Reference proteome</keyword>
<evidence type="ECO:0000256" key="8">
    <source>
        <dbReference type="RuleBase" id="RU366030"/>
    </source>
</evidence>
<dbReference type="InterPro" id="IPR016162">
    <property type="entry name" value="Ald_DH_N"/>
</dbReference>
<evidence type="ECO:0000313" key="11">
    <source>
        <dbReference type="Proteomes" id="UP000248349"/>
    </source>
</evidence>
<dbReference type="SUPFAM" id="SSF53720">
    <property type="entry name" value="ALDH-like"/>
    <property type="match status" value="1"/>
</dbReference>
<evidence type="ECO:0000256" key="5">
    <source>
        <dbReference type="ARBA" id="ARBA00023062"/>
    </source>
</evidence>
<dbReference type="PANTHER" id="PTHR42862">
    <property type="entry name" value="DELTA-1-PYRROLINE-5-CARBOXYLATE DEHYDROGENASE 1, ISOFORM A-RELATED"/>
    <property type="match status" value="1"/>
</dbReference>
<evidence type="ECO:0000256" key="1">
    <source>
        <dbReference type="ARBA" id="ARBA00004786"/>
    </source>
</evidence>
<dbReference type="STRING" id="1450539.A0A319ARF8"/>
<dbReference type="FunFam" id="3.40.605.10:FF:000006">
    <property type="entry name" value="1-pyrroline-5-carboxylate dehydrogenase"/>
    <property type="match status" value="1"/>
</dbReference>
<proteinExistence type="inferred from homology"/>
<dbReference type="AlphaFoldDB" id="A0A319ARF8"/>
<dbReference type="NCBIfam" id="TIGR01236">
    <property type="entry name" value="D1pyr5carbox1"/>
    <property type="match status" value="1"/>
</dbReference>
<protein>
    <recommendedName>
        <fullName evidence="7 8">Multifunctional fusion protein</fullName>
    </recommendedName>
    <domain>
        <recommendedName>
            <fullName evidence="8">Delta-1-pyrroline-5-carboxylate dehydrogenase</fullName>
            <shortName evidence="8">P5C dehydrogenase</shortName>
        </recommendedName>
        <alternativeName>
            <fullName evidence="7">L-glutamate gamma-semialdehyde dehydrogenase</fullName>
        </alternativeName>
    </domain>
    <domain>
        <recommendedName>
            <fullName evidence="7">L-glutamate gamma-semialdehyde dehydrogenase</fullName>
            <ecNumber evidence="7">1.2.1.88</ecNumber>
        </recommendedName>
    </domain>
</protein>
<dbReference type="EC" id="1.2.1.88" evidence="7"/>
<name>A0A319ARF8_9EURO</name>
<keyword evidence="3 7" id="KW-0560">Oxidoreductase</keyword>
<dbReference type="GO" id="GO:0003842">
    <property type="term" value="F:L-glutamate gamma-semialdehyde dehydrogenase activity"/>
    <property type="evidence" value="ECO:0007669"/>
    <property type="project" value="UniProtKB-UniRule"/>
</dbReference>
<keyword evidence="4 7" id="KW-0520">NAD</keyword>
<dbReference type="InterPro" id="IPR016160">
    <property type="entry name" value="Ald_DH_CS_CYS"/>
</dbReference>
<comment type="similarity">
    <text evidence="2 7">Belongs to the aldehyde dehydrogenase family.</text>
</comment>
<gene>
    <name evidence="10" type="ORF">BP01DRAFT_311747</name>
</gene>
<evidence type="ECO:0000256" key="4">
    <source>
        <dbReference type="ARBA" id="ARBA00023027"/>
    </source>
</evidence>
<dbReference type="GO" id="GO:0010133">
    <property type="term" value="P:L-proline catabolic process to L-glutamate"/>
    <property type="evidence" value="ECO:0007669"/>
    <property type="project" value="UniProtKB-UniRule"/>
</dbReference>
<dbReference type="OrthoDB" id="5322683at2759"/>
<dbReference type="PANTHER" id="PTHR42862:SF1">
    <property type="entry name" value="DELTA-1-PYRROLINE-5-CARBOXYLATE DEHYDROGENASE 2, ISOFORM A-RELATED"/>
    <property type="match status" value="1"/>
</dbReference>
<dbReference type="RefSeq" id="XP_025434944.1">
    <property type="nucleotide sequence ID" value="XM_025572463.1"/>
</dbReference>
<dbReference type="InterPro" id="IPR015590">
    <property type="entry name" value="Aldehyde_DH_dom"/>
</dbReference>
<evidence type="ECO:0000256" key="2">
    <source>
        <dbReference type="ARBA" id="ARBA00009986"/>
    </source>
</evidence>
<dbReference type="InterPro" id="IPR050485">
    <property type="entry name" value="Proline_metab_enzyme"/>
</dbReference>
<dbReference type="InterPro" id="IPR005931">
    <property type="entry name" value="P5CDH/ALDH4A1"/>
</dbReference>
<dbReference type="CDD" id="cd07123">
    <property type="entry name" value="ALDH_F4-17_P5CDH"/>
    <property type="match status" value="1"/>
</dbReference>
<dbReference type="Pfam" id="PF00171">
    <property type="entry name" value="Aldedh"/>
    <property type="match status" value="1"/>
</dbReference>
<evidence type="ECO:0000256" key="3">
    <source>
        <dbReference type="ARBA" id="ARBA00023002"/>
    </source>
</evidence>
<comment type="catalytic activity">
    <reaction evidence="6 7">
        <text>L-glutamate 5-semialdehyde + NAD(+) + H2O = L-glutamate + NADH + 2 H(+)</text>
        <dbReference type="Rhea" id="RHEA:30235"/>
        <dbReference type="ChEBI" id="CHEBI:15377"/>
        <dbReference type="ChEBI" id="CHEBI:15378"/>
        <dbReference type="ChEBI" id="CHEBI:29985"/>
        <dbReference type="ChEBI" id="CHEBI:57540"/>
        <dbReference type="ChEBI" id="CHEBI:57945"/>
        <dbReference type="ChEBI" id="CHEBI:58066"/>
        <dbReference type="EC" id="1.2.1.88"/>
    </reaction>
</comment>
<dbReference type="GO" id="GO:0005759">
    <property type="term" value="C:mitochondrial matrix"/>
    <property type="evidence" value="ECO:0007669"/>
    <property type="project" value="TreeGrafter"/>
</dbReference>
<dbReference type="EMBL" id="KZ821220">
    <property type="protein sequence ID" value="PYH48962.1"/>
    <property type="molecule type" value="Genomic_DNA"/>
</dbReference>
<evidence type="ECO:0000259" key="9">
    <source>
        <dbReference type="Pfam" id="PF00171"/>
    </source>
</evidence>
<dbReference type="GeneID" id="37073691"/>
<comment type="pathway">
    <text evidence="1 7">Amino-acid degradation; L-proline degradation into L-glutamate; L-glutamate from L-proline: step 2/2.</text>
</comment>
<dbReference type="Proteomes" id="UP000248349">
    <property type="component" value="Unassembled WGS sequence"/>
</dbReference>
<evidence type="ECO:0000313" key="10">
    <source>
        <dbReference type="EMBL" id="PYH48962.1"/>
    </source>
</evidence>
<sequence length="577" mass="63247">MAFKLSVSQPSPSMRSLVRRAARTSPNQVRGAATVPFRLPAARNEPNLDYVKGSSERAKIEETLKQLKSQLPLKSQIYINGKAQAASNATDQPLPAEHATTFTNYPLASPAQVNEAIDLALKAKESWQNTPFVDRAAIFLKAAELVAGKYRYELIAATMLGQGKNVWQGEIDAAAELADFFRLNCNYAAELLEKQPDRGTDGMWTRVDYRPLEGFVYAVSPFNFTAIGGNLISGPALMGNVVIWKPSPSNVYASEIVYKILLEAGLPPNVIQFVTGDAEQITHAILNHREFSGLNFTGSSDVFRSLYSQVGANIGKKVYRDYPRLVGETSGKNFHLVHPTADITSAAYHTLRGAFEYQGQKCSATSRLYLPESRAEEFLTKLKSEIDEITIGSPEDLGAFMGPVIHRASFEKIKSVIDASNKDPSLELLAGGTYDDSTGYYVHPTVYRAKNIDHPLFDTEIFGPVLTVYVYPDAEWSSILKKVDQSGGGFALTGAVFAADRQAIREAEDTLRYSAGNFYINCKTTAALIGQQSFGGSRASGTNDKAGSSNVLLRFTSPRTIKEEFFPLTGFKYPSNE</sequence>
<feature type="domain" description="Aldehyde dehydrogenase" evidence="9">
    <location>
        <begin position="95"/>
        <end position="560"/>
    </location>
</feature>
<accession>A0A319ARF8</accession>
<dbReference type="InterPro" id="IPR016161">
    <property type="entry name" value="Ald_DH/histidinol_DH"/>
</dbReference>
<keyword evidence="5 7" id="KW-0642">Proline metabolism</keyword>
<dbReference type="Gene3D" id="3.40.309.10">
    <property type="entry name" value="Aldehyde Dehydrogenase, Chain A, domain 2"/>
    <property type="match status" value="1"/>
</dbReference>
<evidence type="ECO:0000256" key="6">
    <source>
        <dbReference type="ARBA" id="ARBA00048142"/>
    </source>
</evidence>
<organism evidence="10 11">
    <name type="scientific">Aspergillus saccharolyticus JOP 1030-1</name>
    <dbReference type="NCBI Taxonomy" id="1450539"/>
    <lineage>
        <taxon>Eukaryota</taxon>
        <taxon>Fungi</taxon>
        <taxon>Dikarya</taxon>
        <taxon>Ascomycota</taxon>
        <taxon>Pezizomycotina</taxon>
        <taxon>Eurotiomycetes</taxon>
        <taxon>Eurotiomycetidae</taxon>
        <taxon>Eurotiales</taxon>
        <taxon>Aspergillaceae</taxon>
        <taxon>Aspergillus</taxon>
        <taxon>Aspergillus subgen. Circumdati</taxon>
    </lineage>
</organism>
<reference evidence="10 11" key="1">
    <citation type="submission" date="2016-12" db="EMBL/GenBank/DDBJ databases">
        <title>The genomes of Aspergillus section Nigri reveals drivers in fungal speciation.</title>
        <authorList>
            <consortium name="DOE Joint Genome Institute"/>
            <person name="Vesth T.C."/>
            <person name="Nybo J."/>
            <person name="Theobald S."/>
            <person name="Brandl J."/>
            <person name="Frisvad J.C."/>
            <person name="Nielsen K.F."/>
            <person name="Lyhne E.K."/>
            <person name="Kogle M.E."/>
            <person name="Kuo A."/>
            <person name="Riley R."/>
            <person name="Clum A."/>
            <person name="Nolan M."/>
            <person name="Lipzen A."/>
            <person name="Salamov A."/>
            <person name="Henrissat B."/>
            <person name="Wiebenga A."/>
            <person name="De Vries R.P."/>
            <person name="Grigoriev I.V."/>
            <person name="Mortensen U.H."/>
            <person name="Andersen M.R."/>
            <person name="Baker S.E."/>
        </authorList>
    </citation>
    <scope>NUCLEOTIDE SEQUENCE [LARGE SCALE GENOMIC DNA]</scope>
    <source>
        <strain evidence="10 11">JOP 1030-1</strain>
    </source>
</reference>
<dbReference type="FunFam" id="3.40.309.10:FF:000005">
    <property type="entry name" value="1-pyrroline-5-carboxylate dehydrogenase 1"/>
    <property type="match status" value="1"/>
</dbReference>